<dbReference type="GeneID" id="25267757"/>
<accession>A0A066WI26</accession>
<dbReference type="InParanoid" id="A0A066WI26"/>
<name>A0A066WI26_TILAU</name>
<proteinExistence type="predicted"/>
<dbReference type="EMBL" id="JMSN01000002">
    <property type="protein sequence ID" value="KDN53466.1"/>
    <property type="molecule type" value="Genomic_DNA"/>
</dbReference>
<sequence>MSSGACSLPFTRFGCCFFFFRAYRVSSSPSFFAVALSFDTTLAEAASAPEPIMLTGEQWADLLFGYMRIVDKRCAQAAWPIWHKYDSLRASGKNRAAPGTDMDAALLFVGSSCFYLTCCLYASSFGPVSARGTVPPIFFVLSQTCQAHQARAKPVPFSSCMRRCIIQMATHPGILQECISLSPPKHSNVGRKGEWAWEGKSVFCVDCNSGHAHYCAYFRQDGHSARFDNN</sequence>
<evidence type="ECO:0000313" key="2">
    <source>
        <dbReference type="Proteomes" id="UP000027361"/>
    </source>
</evidence>
<dbReference type="RefSeq" id="XP_013246305.1">
    <property type="nucleotide sequence ID" value="XM_013390851.1"/>
</dbReference>
<comment type="caution">
    <text evidence="1">The sequence shown here is derived from an EMBL/GenBank/DDBJ whole genome shotgun (WGS) entry which is preliminary data.</text>
</comment>
<dbReference type="HOGENOM" id="CLU_1205508_0_0_1"/>
<dbReference type="Proteomes" id="UP000027361">
    <property type="component" value="Unassembled WGS sequence"/>
</dbReference>
<dbReference type="AlphaFoldDB" id="A0A066WI26"/>
<evidence type="ECO:0000313" key="1">
    <source>
        <dbReference type="EMBL" id="KDN53466.1"/>
    </source>
</evidence>
<protein>
    <submittedName>
        <fullName evidence="1">Uncharacterized protein</fullName>
    </submittedName>
</protein>
<reference evidence="1 2" key="1">
    <citation type="submission" date="2014-05" db="EMBL/GenBank/DDBJ databases">
        <title>Draft genome sequence of a rare smut relative, Tilletiaria anomala UBC 951.</title>
        <authorList>
            <consortium name="DOE Joint Genome Institute"/>
            <person name="Toome M."/>
            <person name="Kuo A."/>
            <person name="Henrissat B."/>
            <person name="Lipzen A."/>
            <person name="Tritt A."/>
            <person name="Yoshinaga Y."/>
            <person name="Zane M."/>
            <person name="Barry K."/>
            <person name="Grigoriev I.V."/>
            <person name="Spatafora J.W."/>
            <person name="Aimea M.C."/>
        </authorList>
    </citation>
    <scope>NUCLEOTIDE SEQUENCE [LARGE SCALE GENOMIC DNA]</scope>
    <source>
        <strain evidence="1 2">UBC 951</strain>
    </source>
</reference>
<organism evidence="1 2">
    <name type="scientific">Tilletiaria anomala (strain ATCC 24038 / CBS 436.72 / UBC 951)</name>
    <dbReference type="NCBI Taxonomy" id="1037660"/>
    <lineage>
        <taxon>Eukaryota</taxon>
        <taxon>Fungi</taxon>
        <taxon>Dikarya</taxon>
        <taxon>Basidiomycota</taxon>
        <taxon>Ustilaginomycotina</taxon>
        <taxon>Exobasidiomycetes</taxon>
        <taxon>Georgefischeriales</taxon>
        <taxon>Tilletiariaceae</taxon>
        <taxon>Tilletiaria</taxon>
    </lineage>
</organism>
<gene>
    <name evidence="1" type="ORF">K437DRAFT_72448</name>
</gene>
<keyword evidence="2" id="KW-1185">Reference proteome</keyword>